<proteinExistence type="predicted"/>
<keyword evidence="2" id="KW-0472">Membrane</keyword>
<keyword evidence="2" id="KW-1133">Transmembrane helix</keyword>
<keyword evidence="2" id="KW-0812">Transmembrane</keyword>
<dbReference type="InterPro" id="IPR021776">
    <property type="entry name" value="ActD"/>
</dbReference>
<dbReference type="PANTHER" id="PTHR40394:SF2">
    <property type="entry name" value="QUINOL:CYTOCHROME C OXIDOREDUCTASE MEMBRANE PROTEIN"/>
    <property type="match status" value="1"/>
</dbReference>
<reference evidence="3 4" key="1">
    <citation type="submission" date="2024-09" db="EMBL/GenBank/DDBJ databases">
        <authorList>
            <person name="Sun Q."/>
            <person name="Mori K."/>
        </authorList>
    </citation>
    <scope>NUCLEOTIDE SEQUENCE [LARGE SCALE GENOMIC DNA]</scope>
    <source>
        <strain evidence="3 4">TBRC 5777</strain>
    </source>
</reference>
<keyword evidence="4" id="KW-1185">Reference proteome</keyword>
<dbReference type="EMBL" id="JBHLUN010000017">
    <property type="protein sequence ID" value="MFC0410685.1"/>
    <property type="molecule type" value="Genomic_DNA"/>
</dbReference>
<dbReference type="RefSeq" id="WP_377046440.1">
    <property type="nucleotide sequence ID" value="NZ_JBHLUN010000017.1"/>
</dbReference>
<evidence type="ECO:0000313" key="4">
    <source>
        <dbReference type="Proteomes" id="UP001589865"/>
    </source>
</evidence>
<evidence type="ECO:0000256" key="1">
    <source>
        <dbReference type="SAM" id="MobiDB-lite"/>
    </source>
</evidence>
<feature type="compositionally biased region" description="Basic and acidic residues" evidence="1">
    <location>
        <begin position="17"/>
        <end position="43"/>
    </location>
</feature>
<gene>
    <name evidence="3" type="ORF">ACFFGY_20750</name>
</gene>
<accession>A0ABV6JY80</accession>
<feature type="transmembrane region" description="Helical" evidence="2">
    <location>
        <begin position="100"/>
        <end position="121"/>
    </location>
</feature>
<protein>
    <submittedName>
        <fullName evidence="3">DUF3341 domain-containing protein</fullName>
    </submittedName>
</protein>
<feature type="region of interest" description="Disordered" evidence="1">
    <location>
        <begin position="1"/>
        <end position="43"/>
    </location>
</feature>
<sequence length="218" mass="23644">MSAAAQPGPAVNPRDLQAQRHRAEASPTERPDTHGETRERAEAHDAAPPLILVEFRDPDTLCAAARRVREAGFTALDAHTPFAVEGLAEALALPQPKLRLVMLLAGLGAAAFVYLLCWYSAVFDYPLIVGGRPRNAWQSFAVLCFEAGILAACVAGVAGFFFQARLPRLHHPVFDGRDFRLASQDRFFLSVADPAAEPERLAALLDGLAPLSIRRVEP</sequence>
<feature type="transmembrane region" description="Helical" evidence="2">
    <location>
        <begin position="136"/>
        <end position="162"/>
    </location>
</feature>
<evidence type="ECO:0000256" key="2">
    <source>
        <dbReference type="SAM" id="Phobius"/>
    </source>
</evidence>
<dbReference type="PANTHER" id="PTHR40394">
    <property type="entry name" value="LIPOPROTEIN-RELATED"/>
    <property type="match status" value="1"/>
</dbReference>
<organism evidence="3 4">
    <name type="scientific">Roseomonas elaeocarpi</name>
    <dbReference type="NCBI Taxonomy" id="907779"/>
    <lineage>
        <taxon>Bacteria</taxon>
        <taxon>Pseudomonadati</taxon>
        <taxon>Pseudomonadota</taxon>
        <taxon>Alphaproteobacteria</taxon>
        <taxon>Acetobacterales</taxon>
        <taxon>Roseomonadaceae</taxon>
        <taxon>Roseomonas</taxon>
    </lineage>
</organism>
<comment type="caution">
    <text evidence="3">The sequence shown here is derived from an EMBL/GenBank/DDBJ whole genome shotgun (WGS) entry which is preliminary data.</text>
</comment>
<dbReference type="Pfam" id="PF11821">
    <property type="entry name" value="ActD"/>
    <property type="match status" value="1"/>
</dbReference>
<name>A0ABV6JY80_9PROT</name>
<dbReference type="Proteomes" id="UP001589865">
    <property type="component" value="Unassembled WGS sequence"/>
</dbReference>
<evidence type="ECO:0000313" key="3">
    <source>
        <dbReference type="EMBL" id="MFC0410685.1"/>
    </source>
</evidence>